<gene>
    <name evidence="2" type="ORF">TMUPMC115_1615</name>
</gene>
<dbReference type="Proteomes" id="UP000029380">
    <property type="component" value="Unassembled WGS sequence"/>
</dbReference>
<evidence type="ECO:0000313" key="2">
    <source>
        <dbReference type="EMBL" id="KFN91039.1"/>
    </source>
</evidence>
<name>A0A091C272_9ENTE</name>
<feature type="coiled-coil region" evidence="1">
    <location>
        <begin position="13"/>
        <end position="68"/>
    </location>
</feature>
<protein>
    <submittedName>
        <fullName evidence="2">Uncharacterized protein</fullName>
    </submittedName>
</protein>
<sequence>MRERLQKSFDIVMAKQEKEKANNNNKVKAKNKTISKLKNDLDKKTKELNEKNKQNEKLTLKVQNIENSKSWKLTKPLRHLGKIIEIVFLYLSKAIYLSCLFKKDELFMYAIYNDR</sequence>
<comment type="caution">
    <text evidence="2">The sequence shown here is derived from an EMBL/GenBank/DDBJ whole genome shotgun (WGS) entry which is preliminary data.</text>
</comment>
<evidence type="ECO:0000256" key="1">
    <source>
        <dbReference type="SAM" id="Coils"/>
    </source>
</evidence>
<proteinExistence type="predicted"/>
<dbReference type="EMBL" id="JPVU01000170">
    <property type="protein sequence ID" value="KFN91039.1"/>
    <property type="molecule type" value="Genomic_DNA"/>
</dbReference>
<accession>A0A091C272</accession>
<evidence type="ECO:0000313" key="3">
    <source>
        <dbReference type="Proteomes" id="UP000029380"/>
    </source>
</evidence>
<dbReference type="PATRIC" id="fig|1302649.3.peg.1618"/>
<keyword evidence="1" id="KW-0175">Coiled coil</keyword>
<organism evidence="2 3">
    <name type="scientific">Tetragenococcus muriaticus PMC-11-5</name>
    <dbReference type="NCBI Taxonomy" id="1302649"/>
    <lineage>
        <taxon>Bacteria</taxon>
        <taxon>Bacillati</taxon>
        <taxon>Bacillota</taxon>
        <taxon>Bacilli</taxon>
        <taxon>Lactobacillales</taxon>
        <taxon>Enterococcaceae</taxon>
        <taxon>Tetragenococcus</taxon>
    </lineage>
</organism>
<reference evidence="2 3" key="1">
    <citation type="submission" date="2014-08" db="EMBL/GenBank/DDBJ databases">
        <title>Genome sequence of Tetragenococcus muriaticus.</title>
        <authorList>
            <person name="Chuea-nongthon C."/>
            <person name="Rodtong S."/>
            <person name="Yongsawatdigul J."/>
            <person name="Steele J.L."/>
            <person name="Liu X.-y."/>
            <person name="Speers J."/>
            <person name="Glasner J.D."/>
            <person name="Neeno-Eckwall E.C."/>
        </authorList>
    </citation>
    <scope>NUCLEOTIDE SEQUENCE [LARGE SCALE GENOMIC DNA]</scope>
    <source>
        <strain evidence="2 3">PMC-11-5</strain>
    </source>
</reference>
<dbReference type="AlphaFoldDB" id="A0A091C272"/>